<organism evidence="1 2">
    <name type="scientific">Conoideocrella luteorostrata</name>
    <dbReference type="NCBI Taxonomy" id="1105319"/>
    <lineage>
        <taxon>Eukaryota</taxon>
        <taxon>Fungi</taxon>
        <taxon>Dikarya</taxon>
        <taxon>Ascomycota</taxon>
        <taxon>Pezizomycotina</taxon>
        <taxon>Sordariomycetes</taxon>
        <taxon>Hypocreomycetidae</taxon>
        <taxon>Hypocreales</taxon>
        <taxon>Clavicipitaceae</taxon>
        <taxon>Conoideocrella</taxon>
    </lineage>
</organism>
<reference evidence="1" key="1">
    <citation type="submission" date="2023-06" db="EMBL/GenBank/DDBJ databases">
        <title>Conoideocrella luteorostrata (Hypocreales: Clavicipitaceae), a potential biocontrol fungus for elongate hemlock scale in United States Christmas tree production areas.</title>
        <authorList>
            <person name="Barrett H."/>
            <person name="Lovett B."/>
            <person name="Macias A.M."/>
            <person name="Stajich J.E."/>
            <person name="Kasson M.T."/>
        </authorList>
    </citation>
    <scope>NUCLEOTIDE SEQUENCE</scope>
    <source>
        <strain evidence="1">ARSEF 14590</strain>
    </source>
</reference>
<evidence type="ECO:0000313" key="2">
    <source>
        <dbReference type="Proteomes" id="UP001251528"/>
    </source>
</evidence>
<dbReference type="EMBL" id="JASWJB010000622">
    <property type="protein sequence ID" value="KAK2589564.1"/>
    <property type="molecule type" value="Genomic_DNA"/>
</dbReference>
<protein>
    <submittedName>
        <fullName evidence="1">Uncharacterized protein</fullName>
    </submittedName>
</protein>
<gene>
    <name evidence="1" type="ORF">QQS21_012761</name>
</gene>
<comment type="caution">
    <text evidence="1">The sequence shown here is derived from an EMBL/GenBank/DDBJ whole genome shotgun (WGS) entry which is preliminary data.</text>
</comment>
<evidence type="ECO:0000313" key="1">
    <source>
        <dbReference type="EMBL" id="KAK2589564.1"/>
    </source>
</evidence>
<feature type="non-terminal residue" evidence="1">
    <location>
        <position position="1"/>
    </location>
</feature>
<dbReference type="Proteomes" id="UP001251528">
    <property type="component" value="Unassembled WGS sequence"/>
</dbReference>
<sequence>NNNNNNNNDLNKAIQNGIQNGNLLQGLFTPTITAIINNMGLGQNVNLQVVQGLNFANQVVVLNQLQQLQTLMQFNVLQRQQVVTVIGQGFSNNGVNIALLKRAVDDVTNTAEDEE</sequence>
<proteinExistence type="predicted"/>
<dbReference type="AlphaFoldDB" id="A0AAJ0CDF8"/>
<name>A0AAJ0CDF8_9HYPO</name>
<accession>A0AAJ0CDF8</accession>
<keyword evidence="2" id="KW-1185">Reference proteome</keyword>